<dbReference type="PANTHER" id="PTHR46516:SF1">
    <property type="entry name" value="TRNA-SPECIFIC ADENOSINE DEAMINASE 1"/>
    <property type="match status" value="1"/>
</dbReference>
<evidence type="ECO:0000256" key="10">
    <source>
        <dbReference type="ARBA" id="ARBA00041760"/>
    </source>
</evidence>
<evidence type="ECO:0000256" key="12">
    <source>
        <dbReference type="SAM" id="MobiDB-lite"/>
    </source>
</evidence>
<keyword evidence="2" id="KW-0479">Metal-binding</keyword>
<evidence type="ECO:0000256" key="5">
    <source>
        <dbReference type="ARBA" id="ARBA00037026"/>
    </source>
</evidence>
<accession>A0A1B6DCN8</accession>
<dbReference type="EC" id="3.5.4.34" evidence="8"/>
<comment type="function">
    <text evidence="6">Specifically deaminates adenosine-37 to inosine in tRNA-Ala.</text>
</comment>
<evidence type="ECO:0000256" key="3">
    <source>
        <dbReference type="ARBA" id="ARBA00022801"/>
    </source>
</evidence>
<evidence type="ECO:0000256" key="8">
    <source>
        <dbReference type="ARBA" id="ARBA00038940"/>
    </source>
</evidence>
<evidence type="ECO:0000313" key="14">
    <source>
        <dbReference type="EMBL" id="JAS23402.1"/>
    </source>
</evidence>
<dbReference type="Pfam" id="PF02137">
    <property type="entry name" value="A_deamin"/>
    <property type="match status" value="1"/>
</dbReference>
<evidence type="ECO:0000256" key="1">
    <source>
        <dbReference type="ARBA" id="ARBA00022694"/>
    </source>
</evidence>
<gene>
    <name evidence="14" type="ORF">g.8810</name>
</gene>
<dbReference type="PANTHER" id="PTHR46516">
    <property type="entry name" value="TRNA-SPECIFIC ADENOSINE DEAMINASE 1"/>
    <property type="match status" value="1"/>
</dbReference>
<keyword evidence="4" id="KW-0862">Zinc</keyword>
<evidence type="ECO:0000256" key="11">
    <source>
        <dbReference type="ARBA" id="ARBA00047635"/>
    </source>
</evidence>
<reference evidence="14" key="1">
    <citation type="submission" date="2015-12" db="EMBL/GenBank/DDBJ databases">
        <title>De novo transcriptome assembly of four potential Pierce s Disease insect vectors from Arizona vineyards.</title>
        <authorList>
            <person name="Tassone E.E."/>
        </authorList>
    </citation>
    <scope>NUCLEOTIDE SEQUENCE</scope>
</reference>
<name>A0A1B6DCN8_9HEMI</name>
<comment type="similarity">
    <text evidence="7">Belongs to the ADAT1 family.</text>
</comment>
<evidence type="ECO:0000256" key="4">
    <source>
        <dbReference type="ARBA" id="ARBA00022833"/>
    </source>
</evidence>
<evidence type="ECO:0000256" key="7">
    <source>
        <dbReference type="ARBA" id="ARBA00038326"/>
    </source>
</evidence>
<dbReference type="EMBL" id="GEDC01013896">
    <property type="protein sequence ID" value="JAS23402.1"/>
    <property type="molecule type" value="Transcribed_RNA"/>
</dbReference>
<dbReference type="SMART" id="SM00552">
    <property type="entry name" value="ADEAMc"/>
    <property type="match status" value="1"/>
</dbReference>
<evidence type="ECO:0000256" key="9">
    <source>
        <dbReference type="ARBA" id="ARBA00040502"/>
    </source>
</evidence>
<dbReference type="GO" id="GO:0046872">
    <property type="term" value="F:metal ion binding"/>
    <property type="evidence" value="ECO:0007669"/>
    <property type="project" value="UniProtKB-KW"/>
</dbReference>
<proteinExistence type="inferred from homology"/>
<dbReference type="GO" id="GO:0043829">
    <property type="term" value="F:tRNA-specific adenosine-37 deaminase activity"/>
    <property type="evidence" value="ECO:0007669"/>
    <property type="project" value="UniProtKB-EC"/>
</dbReference>
<evidence type="ECO:0000259" key="13">
    <source>
        <dbReference type="PROSITE" id="PS50141"/>
    </source>
</evidence>
<feature type="compositionally biased region" description="Basic and acidic residues" evidence="12">
    <location>
        <begin position="161"/>
        <end position="175"/>
    </location>
</feature>
<comment type="catalytic activity">
    <reaction evidence="11">
        <text>adenosine(37) in tRNA(Ala) + H2O + H(+) = inosine(37) in tRNA(Ala) + NH4(+)</text>
        <dbReference type="Rhea" id="RHEA:50968"/>
        <dbReference type="Rhea" id="RHEA-COMP:12855"/>
        <dbReference type="Rhea" id="RHEA-COMP:12856"/>
        <dbReference type="ChEBI" id="CHEBI:15377"/>
        <dbReference type="ChEBI" id="CHEBI:15378"/>
        <dbReference type="ChEBI" id="CHEBI:28938"/>
        <dbReference type="ChEBI" id="CHEBI:74411"/>
        <dbReference type="ChEBI" id="CHEBI:82852"/>
        <dbReference type="EC" id="3.5.4.34"/>
    </reaction>
</comment>
<sequence length="423" mass="47504">MNIADQVAQLCFDHYGNLGKRGKPLPGVEWTLLAAVVQSINESFTVVSMATGTKCIGRNIMSPKGDLINDSHAEVLARRCFLRYLYDKIKTMKDSGHSDIFKGTSNGKFSLKPNVNFILFTSHVPCGDASIIPKTVESCKRKSEFDETNVHKSKKLHVSFEKKRISSDNEPKKNDTNLNQSVDLESINKVKDSIDSVGEVLDIYRTGAKCFGKSQDSKLPGLEYHTVGVVRTKPGRGDPTLSVSCSDKIARWIDIGLQGAFLSLLIDERVRPKYLIVSKGGPFSYNTLHRAVISRTGTTNPPKILQSTLVFDDSRYKAPLNAKPCPTSIMWSKVSHKPLEIGVEGRRQGVTKKSRDNGRLMICKLELFRVFISLTGEKYQNMSYREVKNLAKEYQNKWQLLKEKFGGWTEKPQNLSEFKLSDE</sequence>
<dbReference type="PROSITE" id="PS50141">
    <property type="entry name" value="A_DEAMIN_EDITASE"/>
    <property type="match status" value="1"/>
</dbReference>
<evidence type="ECO:0000256" key="2">
    <source>
        <dbReference type="ARBA" id="ARBA00022723"/>
    </source>
</evidence>
<feature type="region of interest" description="Disordered" evidence="12">
    <location>
        <begin position="161"/>
        <end position="180"/>
    </location>
</feature>
<dbReference type="AlphaFoldDB" id="A0A1B6DCN8"/>
<comment type="cofactor">
    <cofactor evidence="5">
        <name>1D-myo-inositol hexakisphosphate</name>
        <dbReference type="ChEBI" id="CHEBI:58130"/>
    </cofactor>
</comment>
<evidence type="ECO:0000256" key="6">
    <source>
        <dbReference type="ARBA" id="ARBA00037784"/>
    </source>
</evidence>
<dbReference type="InterPro" id="IPR002466">
    <property type="entry name" value="A_deamin"/>
</dbReference>
<feature type="domain" description="A to I editase" evidence="13">
    <location>
        <begin position="48"/>
        <end position="418"/>
    </location>
</feature>
<keyword evidence="3" id="KW-0378">Hydrolase</keyword>
<dbReference type="GO" id="GO:0003723">
    <property type="term" value="F:RNA binding"/>
    <property type="evidence" value="ECO:0007669"/>
    <property type="project" value="InterPro"/>
</dbReference>
<protein>
    <recommendedName>
        <fullName evidence="9">tRNA-specific adenosine deaminase 1</fullName>
        <ecNumber evidence="8">3.5.4.34</ecNumber>
    </recommendedName>
    <alternativeName>
        <fullName evidence="10">tRNA-specific adenosine-37 deaminase</fullName>
    </alternativeName>
</protein>
<dbReference type="GO" id="GO:0008033">
    <property type="term" value="P:tRNA processing"/>
    <property type="evidence" value="ECO:0007669"/>
    <property type="project" value="UniProtKB-KW"/>
</dbReference>
<keyword evidence="1" id="KW-0819">tRNA processing</keyword>
<organism evidence="14">
    <name type="scientific">Clastoptera arizonana</name>
    <name type="common">Arizona spittle bug</name>
    <dbReference type="NCBI Taxonomy" id="38151"/>
    <lineage>
        <taxon>Eukaryota</taxon>
        <taxon>Metazoa</taxon>
        <taxon>Ecdysozoa</taxon>
        <taxon>Arthropoda</taxon>
        <taxon>Hexapoda</taxon>
        <taxon>Insecta</taxon>
        <taxon>Pterygota</taxon>
        <taxon>Neoptera</taxon>
        <taxon>Paraneoptera</taxon>
        <taxon>Hemiptera</taxon>
        <taxon>Auchenorrhyncha</taxon>
        <taxon>Cercopoidea</taxon>
        <taxon>Clastopteridae</taxon>
        <taxon>Clastoptera</taxon>
    </lineage>
</organism>